<keyword evidence="3 5" id="KW-0067">ATP-binding</keyword>
<evidence type="ECO:0000259" key="4">
    <source>
        <dbReference type="PROSITE" id="PS50893"/>
    </source>
</evidence>
<reference evidence="5 6" key="1">
    <citation type="submission" date="2016-10" db="EMBL/GenBank/DDBJ databases">
        <authorList>
            <person name="de Groot N.N."/>
        </authorList>
    </citation>
    <scope>NUCLEOTIDE SEQUENCE [LARGE SCALE GENOMIC DNA]</scope>
    <source>
        <strain evidence="5 6">DSM 45317</strain>
    </source>
</reference>
<dbReference type="GO" id="GO:1903806">
    <property type="term" value="P:L-isoleucine import across plasma membrane"/>
    <property type="evidence" value="ECO:0007669"/>
    <property type="project" value="TreeGrafter"/>
</dbReference>
<keyword evidence="6" id="KW-1185">Reference proteome</keyword>
<dbReference type="PANTHER" id="PTHR45772">
    <property type="entry name" value="CONSERVED COMPONENT OF ABC TRANSPORTER FOR NATURAL AMINO ACIDS-RELATED"/>
    <property type="match status" value="1"/>
</dbReference>
<evidence type="ECO:0000256" key="2">
    <source>
        <dbReference type="ARBA" id="ARBA00022741"/>
    </source>
</evidence>
<dbReference type="SMART" id="SM00382">
    <property type="entry name" value="AAA"/>
    <property type="match status" value="1"/>
</dbReference>
<dbReference type="GO" id="GO:0042941">
    <property type="term" value="P:D-alanine transmembrane transport"/>
    <property type="evidence" value="ECO:0007669"/>
    <property type="project" value="TreeGrafter"/>
</dbReference>
<dbReference type="InterPro" id="IPR003593">
    <property type="entry name" value="AAA+_ATPase"/>
</dbReference>
<evidence type="ECO:0000256" key="3">
    <source>
        <dbReference type="ARBA" id="ARBA00022840"/>
    </source>
</evidence>
<dbReference type="EMBL" id="FOSW01000003">
    <property type="protein sequence ID" value="SFK73604.1"/>
    <property type="molecule type" value="Genomic_DNA"/>
</dbReference>
<evidence type="ECO:0000313" key="5">
    <source>
        <dbReference type="EMBL" id="SFK73604.1"/>
    </source>
</evidence>
<dbReference type="AlphaFoldDB" id="A0A1I4BXS9"/>
<name>A0A1I4BXS9_9ACTN</name>
<keyword evidence="2" id="KW-0547">Nucleotide-binding</keyword>
<dbReference type="InParanoid" id="A0A1I4BXS9"/>
<proteinExistence type="predicted"/>
<dbReference type="Proteomes" id="UP000199152">
    <property type="component" value="Unassembled WGS sequence"/>
</dbReference>
<dbReference type="InterPro" id="IPR027417">
    <property type="entry name" value="P-loop_NTPase"/>
</dbReference>
<dbReference type="GO" id="GO:0005886">
    <property type="term" value="C:plasma membrane"/>
    <property type="evidence" value="ECO:0007669"/>
    <property type="project" value="TreeGrafter"/>
</dbReference>
<dbReference type="InterPro" id="IPR003439">
    <property type="entry name" value="ABC_transporter-like_ATP-bd"/>
</dbReference>
<dbReference type="PROSITE" id="PS50893">
    <property type="entry name" value="ABC_TRANSPORTER_2"/>
    <property type="match status" value="1"/>
</dbReference>
<dbReference type="GO" id="GO:0005524">
    <property type="term" value="F:ATP binding"/>
    <property type="evidence" value="ECO:0007669"/>
    <property type="project" value="UniProtKB-KW"/>
</dbReference>
<feature type="domain" description="ABC transporter" evidence="4">
    <location>
        <begin position="16"/>
        <end position="263"/>
    </location>
</feature>
<dbReference type="GO" id="GO:0015188">
    <property type="term" value="F:L-isoleucine transmembrane transporter activity"/>
    <property type="evidence" value="ECO:0007669"/>
    <property type="project" value="TreeGrafter"/>
</dbReference>
<dbReference type="GO" id="GO:0005304">
    <property type="term" value="F:L-valine transmembrane transporter activity"/>
    <property type="evidence" value="ECO:0007669"/>
    <property type="project" value="TreeGrafter"/>
</dbReference>
<protein>
    <submittedName>
        <fullName evidence="5">Branched-chain amino acid transport system ATP-binding protein</fullName>
    </submittedName>
</protein>
<dbReference type="GO" id="GO:0015808">
    <property type="term" value="P:L-alanine transport"/>
    <property type="evidence" value="ECO:0007669"/>
    <property type="project" value="TreeGrafter"/>
</dbReference>
<keyword evidence="1" id="KW-0813">Transport</keyword>
<dbReference type="Pfam" id="PF00005">
    <property type="entry name" value="ABC_tran"/>
    <property type="match status" value="1"/>
</dbReference>
<dbReference type="GO" id="GO:0015192">
    <property type="term" value="F:L-phenylalanine transmembrane transporter activity"/>
    <property type="evidence" value="ECO:0007669"/>
    <property type="project" value="TreeGrafter"/>
</dbReference>
<dbReference type="GO" id="GO:1903805">
    <property type="term" value="P:L-valine import across plasma membrane"/>
    <property type="evidence" value="ECO:0007669"/>
    <property type="project" value="TreeGrafter"/>
</dbReference>
<gene>
    <name evidence="5" type="ORF">SAMN04488085_103252</name>
</gene>
<accession>A0A1I4BXS9</accession>
<dbReference type="InterPro" id="IPR051120">
    <property type="entry name" value="ABC_AA/LPS_Transport"/>
</dbReference>
<dbReference type="PANTHER" id="PTHR45772:SF7">
    <property type="entry name" value="AMINO ACID ABC TRANSPORTER ATP-BINDING PROTEIN"/>
    <property type="match status" value="1"/>
</dbReference>
<dbReference type="InterPro" id="IPR032823">
    <property type="entry name" value="BCA_ABC_TP_C"/>
</dbReference>
<evidence type="ECO:0000256" key="1">
    <source>
        <dbReference type="ARBA" id="ARBA00022448"/>
    </source>
</evidence>
<sequence length="263" mass="27991">MVQPIAPSRLGVGAELSLEHVSISFRGVHALRDVSFEVRPGSVTALIGPNGAGKTTLFNCISGLYRSGGTIRLDGRDISTTRSAARARLGVARTFQTPALVAGWSVLANVVVGDCARGAAGPFASFLQPGRENRQARQAHEQAADLLETFGLAHLSETPVDGLPHAQRRRVEIVRALLPSPRLLLLDEPAAGLGNEESFPLFDRLLRWAEGRDMTVLLVEHSMDLVMKVAGHVVVLDAGGVIADGAAEEVRQDPAVIKAYLGE</sequence>
<evidence type="ECO:0000313" key="6">
    <source>
        <dbReference type="Proteomes" id="UP000199152"/>
    </source>
</evidence>
<dbReference type="SUPFAM" id="SSF52540">
    <property type="entry name" value="P-loop containing nucleoside triphosphate hydrolases"/>
    <property type="match status" value="1"/>
</dbReference>
<dbReference type="Gene3D" id="3.40.50.300">
    <property type="entry name" value="P-loop containing nucleotide triphosphate hydrolases"/>
    <property type="match status" value="1"/>
</dbReference>
<dbReference type="RefSeq" id="WP_091322738.1">
    <property type="nucleotide sequence ID" value="NZ_FOSW01000003.1"/>
</dbReference>
<dbReference type="GO" id="GO:0016887">
    <property type="term" value="F:ATP hydrolysis activity"/>
    <property type="evidence" value="ECO:0007669"/>
    <property type="project" value="InterPro"/>
</dbReference>
<organism evidence="5 6">
    <name type="scientific">Geodermatophilus ruber</name>
    <dbReference type="NCBI Taxonomy" id="504800"/>
    <lineage>
        <taxon>Bacteria</taxon>
        <taxon>Bacillati</taxon>
        <taxon>Actinomycetota</taxon>
        <taxon>Actinomycetes</taxon>
        <taxon>Geodermatophilales</taxon>
        <taxon>Geodermatophilaceae</taxon>
        <taxon>Geodermatophilus</taxon>
    </lineage>
</organism>
<dbReference type="OrthoDB" id="9805514at2"/>
<dbReference type="STRING" id="504800.SAMN04488085_103252"/>
<dbReference type="Pfam" id="PF12399">
    <property type="entry name" value="BCA_ABC_TP_C"/>
    <property type="match status" value="1"/>
</dbReference>
<dbReference type="CDD" id="cd03219">
    <property type="entry name" value="ABC_Mj1267_LivG_branched"/>
    <property type="match status" value="1"/>
</dbReference>